<dbReference type="SUPFAM" id="SSF53822">
    <property type="entry name" value="Periplasmic binding protein-like I"/>
    <property type="match status" value="1"/>
</dbReference>
<dbReference type="PANTHER" id="PTHR30146">
    <property type="entry name" value="LACI-RELATED TRANSCRIPTIONAL REPRESSOR"/>
    <property type="match status" value="1"/>
</dbReference>
<name>A0ABZ1CE84_9BACT</name>
<evidence type="ECO:0000256" key="5">
    <source>
        <dbReference type="SAM" id="MobiDB-lite"/>
    </source>
</evidence>
<dbReference type="EMBL" id="CP139781">
    <property type="protein sequence ID" value="WRQ89931.1"/>
    <property type="molecule type" value="Genomic_DNA"/>
</dbReference>
<feature type="domain" description="HTH lacI-type" evidence="6">
    <location>
        <begin position="4"/>
        <end position="58"/>
    </location>
</feature>
<dbReference type="InterPro" id="IPR000843">
    <property type="entry name" value="HTH_LacI"/>
</dbReference>
<dbReference type="PROSITE" id="PS50932">
    <property type="entry name" value="HTH_LACI_2"/>
    <property type="match status" value="1"/>
</dbReference>
<dbReference type="SUPFAM" id="SSF47413">
    <property type="entry name" value="lambda repressor-like DNA-binding domains"/>
    <property type="match status" value="1"/>
</dbReference>
<dbReference type="CDD" id="cd01392">
    <property type="entry name" value="HTH_LacI"/>
    <property type="match status" value="1"/>
</dbReference>
<feature type="region of interest" description="Disordered" evidence="5">
    <location>
        <begin position="336"/>
        <end position="368"/>
    </location>
</feature>
<dbReference type="Proteomes" id="UP000738431">
    <property type="component" value="Chromosome"/>
</dbReference>
<protein>
    <submittedName>
        <fullName evidence="7">LacI family DNA-binding transcriptional regulator</fullName>
    </submittedName>
</protein>
<dbReference type="SMART" id="SM00354">
    <property type="entry name" value="HTH_LACI"/>
    <property type="match status" value="1"/>
</dbReference>
<feature type="compositionally biased region" description="Basic residues" evidence="5">
    <location>
        <begin position="350"/>
        <end position="368"/>
    </location>
</feature>
<dbReference type="Gene3D" id="3.40.50.2300">
    <property type="match status" value="1"/>
</dbReference>
<keyword evidence="3 7" id="KW-0238">DNA-binding</keyword>
<evidence type="ECO:0000313" key="8">
    <source>
        <dbReference type="Proteomes" id="UP000738431"/>
    </source>
</evidence>
<gene>
    <name evidence="7" type="ORF">K1X11_010980</name>
</gene>
<evidence type="ECO:0000256" key="2">
    <source>
        <dbReference type="ARBA" id="ARBA00023015"/>
    </source>
</evidence>
<evidence type="ECO:0000256" key="1">
    <source>
        <dbReference type="ARBA" id="ARBA00022491"/>
    </source>
</evidence>
<accession>A0ABZ1CE84</accession>
<feature type="compositionally biased region" description="Basic and acidic residues" evidence="5">
    <location>
        <begin position="339"/>
        <end position="349"/>
    </location>
</feature>
<evidence type="ECO:0000313" key="7">
    <source>
        <dbReference type="EMBL" id="WRQ89931.1"/>
    </source>
</evidence>
<dbReference type="GO" id="GO:0003677">
    <property type="term" value="F:DNA binding"/>
    <property type="evidence" value="ECO:0007669"/>
    <property type="project" value="UniProtKB-KW"/>
</dbReference>
<dbReference type="Pfam" id="PF00356">
    <property type="entry name" value="LacI"/>
    <property type="match status" value="1"/>
</dbReference>
<dbReference type="PANTHER" id="PTHR30146:SF148">
    <property type="entry name" value="HTH-TYPE TRANSCRIPTIONAL REPRESSOR PURR-RELATED"/>
    <property type="match status" value="1"/>
</dbReference>
<dbReference type="Gene3D" id="1.10.260.40">
    <property type="entry name" value="lambda repressor-like DNA-binding domains"/>
    <property type="match status" value="1"/>
</dbReference>
<reference evidence="7 8" key="1">
    <citation type="submission" date="2023-12" db="EMBL/GenBank/DDBJ databases">
        <title>Description of an unclassified Opitutus bacterium of Verrucomicrobiota.</title>
        <authorList>
            <person name="Zhang D.-F."/>
        </authorList>
    </citation>
    <scope>NUCLEOTIDE SEQUENCE [LARGE SCALE GENOMIC DNA]</scope>
    <source>
        <strain evidence="7 8">WL0086</strain>
    </source>
</reference>
<evidence type="ECO:0000259" key="6">
    <source>
        <dbReference type="PROSITE" id="PS50932"/>
    </source>
</evidence>
<keyword evidence="4" id="KW-0804">Transcription</keyword>
<keyword evidence="8" id="KW-1185">Reference proteome</keyword>
<keyword evidence="2" id="KW-0805">Transcription regulation</keyword>
<dbReference type="InterPro" id="IPR010982">
    <property type="entry name" value="Lambda_DNA-bd_dom_sf"/>
</dbReference>
<dbReference type="InterPro" id="IPR028082">
    <property type="entry name" value="Peripla_BP_I"/>
</dbReference>
<evidence type="ECO:0000256" key="3">
    <source>
        <dbReference type="ARBA" id="ARBA00023125"/>
    </source>
</evidence>
<evidence type="ECO:0000256" key="4">
    <source>
        <dbReference type="ARBA" id="ARBA00023163"/>
    </source>
</evidence>
<keyword evidence="1" id="KW-0678">Repressor</keyword>
<proteinExistence type="predicted"/>
<dbReference type="RefSeq" id="WP_221033201.1">
    <property type="nucleotide sequence ID" value="NZ_CP139781.1"/>
</dbReference>
<organism evidence="7 8">
    <name type="scientific">Actomonas aquatica</name>
    <dbReference type="NCBI Taxonomy" id="2866162"/>
    <lineage>
        <taxon>Bacteria</taxon>
        <taxon>Pseudomonadati</taxon>
        <taxon>Verrucomicrobiota</taxon>
        <taxon>Opitutia</taxon>
        <taxon>Opitutales</taxon>
        <taxon>Opitutaceae</taxon>
        <taxon>Actomonas</taxon>
    </lineage>
</organism>
<sequence length="368" mass="41045">MPNPTLRSLAKELGLSRTTVSDALRGSPRVKQDTIKRVLAAADAAGYQRNPLTGTVMSLLRRSGGQDFRGVIGAVDFVPTNRTRHAQRYADAVVTGINLRANELGFKVERFEVGPNGMHLKRLDTILHTRGIQALVILPAVGFPDLSDLNWNRYTAVYADYYIDRPALHCVCSDHYRSMVALLHEVHRRGYRRPGLYMDIFLDERLQFRWEGAFVALQKYLPDIAEVPPLRVQSLNRKNFLEWFNRYQPDVVFGHDGDVLAWMREDGAKVPETTGYVSLNSLRAPEGSACLDLQSGQLGARAAELVTAQLLHNELGIPAQPSLTTISALLVEGHTLPSKKPEKAAEPKKRVAKKKTAATTTRRKTTVK</sequence>